<dbReference type="STRING" id="1385699.A7A78_12885"/>
<dbReference type="AlphaFoldDB" id="A0A1A9LF00"/>
<comment type="caution">
    <text evidence="2">The sequence shown here is derived from an EMBL/GenBank/DDBJ whole genome shotgun (WGS) entry which is preliminary data.</text>
</comment>
<name>A0A1A9LF00_9FLAO</name>
<evidence type="ECO:0000256" key="1">
    <source>
        <dbReference type="SAM" id="Phobius"/>
    </source>
</evidence>
<proteinExistence type="predicted"/>
<accession>A0A1A9LF00</accession>
<feature type="transmembrane region" description="Helical" evidence="1">
    <location>
        <begin position="42"/>
        <end position="63"/>
    </location>
</feature>
<evidence type="ECO:0000313" key="3">
    <source>
        <dbReference type="Proteomes" id="UP000077552"/>
    </source>
</evidence>
<feature type="transmembrane region" description="Helical" evidence="1">
    <location>
        <begin position="17"/>
        <end position="36"/>
    </location>
</feature>
<sequence length="74" mass="8441">MGKEHTDFDLLKKGLKFMAFALPLLFLSPYLLTLSFLNKETFMFYVFLFFGIIAGAGAIYLCFKGINTILKSIF</sequence>
<dbReference type="InterPro" id="IPR046077">
    <property type="entry name" value="DUF6095"/>
</dbReference>
<dbReference type="RefSeq" id="WP_068762003.1">
    <property type="nucleotide sequence ID" value="NZ_LXIE01000021.1"/>
</dbReference>
<protein>
    <submittedName>
        <fullName evidence="2">Uncharacterized protein</fullName>
    </submittedName>
</protein>
<keyword evidence="1" id="KW-0812">Transmembrane</keyword>
<dbReference type="OrthoDB" id="1447634at2"/>
<keyword evidence="1" id="KW-1133">Transmembrane helix</keyword>
<gene>
    <name evidence="2" type="ORF">A7A78_12885</name>
</gene>
<keyword evidence="1" id="KW-0472">Membrane</keyword>
<dbReference type="Pfam" id="PF19589">
    <property type="entry name" value="DUF6095"/>
    <property type="match status" value="1"/>
</dbReference>
<dbReference type="Proteomes" id="UP000077552">
    <property type="component" value="Unassembled WGS sequence"/>
</dbReference>
<organism evidence="2 3">
    <name type="scientific">Aequorivita soesokkakensis</name>
    <dbReference type="NCBI Taxonomy" id="1385699"/>
    <lineage>
        <taxon>Bacteria</taxon>
        <taxon>Pseudomonadati</taxon>
        <taxon>Bacteroidota</taxon>
        <taxon>Flavobacteriia</taxon>
        <taxon>Flavobacteriales</taxon>
        <taxon>Flavobacteriaceae</taxon>
        <taxon>Aequorivita</taxon>
    </lineage>
</organism>
<dbReference type="EMBL" id="LXIE01000021">
    <property type="protein sequence ID" value="OAD91272.1"/>
    <property type="molecule type" value="Genomic_DNA"/>
</dbReference>
<reference evidence="2 3" key="1">
    <citation type="submission" date="2016-05" db="EMBL/GenBank/DDBJ databases">
        <title>Genome sequencing of Vitellibacter soesokkakensis RSSK-12.</title>
        <authorList>
            <person name="Thevarajoo S."/>
            <person name="Selvaratnam C."/>
            <person name="Goh K.M."/>
            <person name="Chan K.-G."/>
            <person name="Chong C.S."/>
        </authorList>
    </citation>
    <scope>NUCLEOTIDE SEQUENCE [LARGE SCALE GENOMIC DNA]</scope>
    <source>
        <strain evidence="2 3">RSSK-12</strain>
    </source>
</reference>
<evidence type="ECO:0000313" key="2">
    <source>
        <dbReference type="EMBL" id="OAD91272.1"/>
    </source>
</evidence>
<keyword evidence="3" id="KW-1185">Reference proteome</keyword>